<reference evidence="1 2" key="1">
    <citation type="submission" date="2020-06" db="EMBL/GenBank/DDBJ databases">
        <authorList>
            <person name="Li R."/>
            <person name="Bekaert M."/>
        </authorList>
    </citation>
    <scope>NUCLEOTIDE SEQUENCE [LARGE SCALE GENOMIC DNA]</scope>
    <source>
        <strain evidence="2">wild</strain>
    </source>
</reference>
<dbReference type="AlphaFoldDB" id="A0A6J8C9I9"/>
<keyword evidence="2" id="KW-1185">Reference proteome</keyword>
<dbReference type="EMBL" id="CACVKT020004897">
    <property type="protein sequence ID" value="CAC5392076.1"/>
    <property type="molecule type" value="Genomic_DNA"/>
</dbReference>
<dbReference type="Proteomes" id="UP000507470">
    <property type="component" value="Unassembled WGS sequence"/>
</dbReference>
<sequence length="796" mass="90627">MSKKTNCFKIHPERESGPCIHCERHNDRILLKEEPLLLPNTYEQFKQYLLVNIAKFQYVISETDLKKLQHNNKWIFRMLKIRFSKTAISCLPDIHAFDAKHEINQIPQVLWNFLYRLSATDKEDKEFIKTVGSWDHHYIETPFNVNRAFPRLYTCSCIFNCQNAQCVQPLHLLVTDICDKFSNASSTFLSINARLGLGVSKDSLRRYITNRCRQLEQQQRFLTSDSFVVASFDNLDKNQSYSVVGVGKDKSGFHGTTIQAVTPCPSLLTSISSAESCGTGLDDSAVPLLVGGISSEASVITSDIDSSSCEVDLISSAIAFVDKVSTCTELSRDRSLTCDFIQSIVNPDDKIGTPRSSRGNQFENLTASYLDVSPREAASFTDFTDLVHRYGFTKCLLHDKQIQIPGIKTFLSIPSEKTEKSDFTSVAVLDDTADKKETVLKVLNTLHDKFEIGKSCNYIVVVVGDGKNYDHLIKLKNGIPEKGQKSWATSVFKKMYPVSFISSLPPPPLDTDTAYIIDGMFIINTIPLSVHKTFLDYAGFLFDKWVVRPHFQFKATEVHLVFDHPNRQDTSPKDIERSRRDITNQTVEFDQLSPDTDLPSNWRSFLSVRKQKRLLVNFISDQFLTFANQKFSNSECSFITAGGFDNQFKDQARFAIANTSIEYMIASGDHEEADTRVWLHAVTSTAQTVIIYSPDTDVYFIGLPLVKNSDKSLYVQLKDSPYEKLFISMNEFSVALQNDICFQGIQDIESCIQLLYIYSGCDYVSYFKGFGKKTFLMYLEACFIYHWYRNCMFVRF</sequence>
<evidence type="ECO:0000313" key="1">
    <source>
        <dbReference type="EMBL" id="CAC5392076.1"/>
    </source>
</evidence>
<organism evidence="1 2">
    <name type="scientific">Mytilus coruscus</name>
    <name type="common">Sea mussel</name>
    <dbReference type="NCBI Taxonomy" id="42192"/>
    <lineage>
        <taxon>Eukaryota</taxon>
        <taxon>Metazoa</taxon>
        <taxon>Spiralia</taxon>
        <taxon>Lophotrochozoa</taxon>
        <taxon>Mollusca</taxon>
        <taxon>Bivalvia</taxon>
        <taxon>Autobranchia</taxon>
        <taxon>Pteriomorphia</taxon>
        <taxon>Mytilida</taxon>
        <taxon>Mytiloidea</taxon>
        <taxon>Mytilidae</taxon>
        <taxon>Mytilinae</taxon>
        <taxon>Mytilus</taxon>
    </lineage>
</organism>
<protein>
    <submittedName>
        <fullName evidence="1">Uncharacterized protein</fullName>
    </submittedName>
</protein>
<proteinExistence type="predicted"/>
<gene>
    <name evidence="1" type="ORF">MCOR_27042</name>
</gene>
<name>A0A6J8C9I9_MYTCO</name>
<dbReference type="OrthoDB" id="10071095at2759"/>
<accession>A0A6J8C9I9</accession>
<evidence type="ECO:0000313" key="2">
    <source>
        <dbReference type="Proteomes" id="UP000507470"/>
    </source>
</evidence>